<keyword evidence="7 10" id="KW-0456">Lyase</keyword>
<dbReference type="Gene3D" id="3.90.1150.10">
    <property type="entry name" value="Aspartate Aminotransferase, domain 1"/>
    <property type="match status" value="1"/>
</dbReference>
<evidence type="ECO:0000256" key="1">
    <source>
        <dbReference type="ARBA" id="ARBA00001933"/>
    </source>
</evidence>
<dbReference type="GO" id="GO:0005737">
    <property type="term" value="C:cytoplasm"/>
    <property type="evidence" value="ECO:0007669"/>
    <property type="project" value="TreeGrafter"/>
</dbReference>
<dbReference type="SUPFAM" id="SSF53383">
    <property type="entry name" value="PLP-dependent transferases"/>
    <property type="match status" value="1"/>
</dbReference>
<dbReference type="InterPro" id="IPR054542">
    <property type="entry name" value="Cys_met_metab_PP"/>
</dbReference>
<evidence type="ECO:0000256" key="9">
    <source>
        <dbReference type="RuleBase" id="RU362118"/>
    </source>
</evidence>
<dbReference type="PANTHER" id="PTHR11808:SF50">
    <property type="entry name" value="CYSTATHIONINE BETA-LYASE"/>
    <property type="match status" value="1"/>
</dbReference>
<dbReference type="GO" id="GO:0047804">
    <property type="term" value="F:cysteine-S-conjugate beta-lyase activity"/>
    <property type="evidence" value="ECO:0007669"/>
    <property type="project" value="UniProtKB-EC"/>
</dbReference>
<dbReference type="InterPro" id="IPR015422">
    <property type="entry name" value="PyrdxlP-dep_Trfase_small"/>
</dbReference>
<dbReference type="GO" id="GO:0009086">
    <property type="term" value="P:methionine biosynthetic process"/>
    <property type="evidence" value="ECO:0007669"/>
    <property type="project" value="UniProtKB-KW"/>
</dbReference>
<evidence type="ECO:0000256" key="6">
    <source>
        <dbReference type="ARBA" id="ARBA00023167"/>
    </source>
</evidence>
<dbReference type="HOGENOM" id="CLU_018986_2_0_9"/>
<accession>D0DRK4</accession>
<feature type="modified residue" description="N6-(pyridoxal phosphate)lysine" evidence="8">
    <location>
        <position position="211"/>
    </location>
</feature>
<sequence>MIQGLFLYPQKEELTMTKLDTQLVHGPAVNDNCTGAVTTPIYKATTFEYPEIGAPVTYDYSRSGNPTRQAVENQLATLEGGQRAFTFASGMAAIHAALAIFKAGDHLIVGDQIYGGTFRLLYQFFARWGLEITAVDTRDPQAIEAAIQDNTKAIYFEPVTNPLLQVTSVRQVAAIAKQHGLLTIVDNTFLSPYLLKPLELGADLVIHSATKYLAGHSELSAGAVIVNDPRLADRVYFVQNALGGTLSPEGANELARGIKTLGIRLDRQIENLVEVVKFLETRPEVQRVYYPGLPGHDGYEELRQEAKGAGAVLSFELSGAVDPVAFVNGLRLFTRAVSLGAVESLVELPSKMSHAELTSEEQLAAGIKPGLIRLAIGIEDVIDLIEDLAQALDQAELVTTKGSVEDDQTTAIN</sequence>
<evidence type="ECO:0000256" key="3">
    <source>
        <dbReference type="ARBA" id="ARBA00012224"/>
    </source>
</evidence>
<dbReference type="InterPro" id="IPR000277">
    <property type="entry name" value="Cys/Met-Metab_PyrdxlP-dep_enz"/>
</dbReference>
<dbReference type="PIRSF" id="PIRSF001434">
    <property type="entry name" value="CGS"/>
    <property type="match status" value="1"/>
</dbReference>
<keyword evidence="4" id="KW-0028">Amino-acid biosynthesis</keyword>
<reference evidence="10" key="1">
    <citation type="submission" date="2009-08" db="EMBL/GenBank/DDBJ databases">
        <title>The Genome Sequence of Lactobacillus fermentum 28-3-CHN.</title>
        <authorList>
            <consortium name="The Broad Institute Genome Sequencing Platform"/>
            <person name="Ward D."/>
            <person name="Feldgarden M."/>
            <person name="Earl A."/>
            <person name="Young S.K."/>
            <person name="Zeng Q."/>
            <person name="Koehrsen M."/>
            <person name="Alvarado L."/>
            <person name="Berlin A."/>
            <person name="Bochicchio J."/>
            <person name="Borenstein D."/>
            <person name="Chapman S.B."/>
            <person name="Chen Z."/>
            <person name="Engels R."/>
            <person name="Freedman E."/>
            <person name="Gellesch M."/>
            <person name="Goldberg J."/>
            <person name="Griggs A."/>
            <person name="Gujja S."/>
            <person name="Heilman E."/>
            <person name="Heiman D."/>
            <person name="Hepburn T."/>
            <person name="Howarth C."/>
            <person name="Jen D."/>
            <person name="Larson L."/>
            <person name="Lewis B."/>
            <person name="Mehta T."/>
            <person name="Park D."/>
            <person name="Pearson M."/>
            <person name="Roberts A."/>
            <person name="Saif S."/>
            <person name="Shea T."/>
            <person name="Shenoy N."/>
            <person name="Sisk P."/>
            <person name="Stolte C."/>
            <person name="Sykes S."/>
            <person name="Thomson T."/>
            <person name="Walk T."/>
            <person name="White J."/>
            <person name="Yandava C."/>
            <person name="Liu Y."/>
            <person name="Xu Q."/>
            <person name="Haas B."/>
            <person name="Nusbaum C."/>
            <person name="Birren B."/>
        </authorList>
    </citation>
    <scope>NUCLEOTIDE SEQUENCE</scope>
    <source>
        <strain evidence="10">28-3-CHN</strain>
    </source>
</reference>
<dbReference type="PANTHER" id="PTHR11808">
    <property type="entry name" value="TRANS-SULFURATION ENZYME FAMILY MEMBER"/>
    <property type="match status" value="1"/>
</dbReference>
<dbReference type="GO" id="GO:0019346">
    <property type="term" value="P:transsulfuration"/>
    <property type="evidence" value="ECO:0007669"/>
    <property type="project" value="InterPro"/>
</dbReference>
<evidence type="ECO:0000256" key="5">
    <source>
        <dbReference type="ARBA" id="ARBA00022898"/>
    </source>
</evidence>
<dbReference type="EC" id="4.4.1.13" evidence="3"/>
<dbReference type="Proteomes" id="UP000004920">
    <property type="component" value="Unassembled WGS sequence"/>
</dbReference>
<gene>
    <name evidence="10" type="primary">metC</name>
    <name evidence="10" type="ORF">HMPREF0513_00218</name>
</gene>
<comment type="similarity">
    <text evidence="2 9">Belongs to the trans-sulfuration enzymes family.</text>
</comment>
<keyword evidence="5 8" id="KW-0663">Pyridoxal phosphate</keyword>
<dbReference type="GO" id="GO:0030170">
    <property type="term" value="F:pyridoxal phosphate binding"/>
    <property type="evidence" value="ECO:0007669"/>
    <property type="project" value="InterPro"/>
</dbReference>
<comment type="cofactor">
    <cofactor evidence="1 9">
        <name>pyridoxal 5'-phosphate</name>
        <dbReference type="ChEBI" id="CHEBI:597326"/>
    </cofactor>
</comment>
<dbReference type="Pfam" id="PF01053">
    <property type="entry name" value="Cys_Met_Meta_PP"/>
    <property type="match status" value="1"/>
</dbReference>
<evidence type="ECO:0000256" key="7">
    <source>
        <dbReference type="ARBA" id="ARBA00023239"/>
    </source>
</evidence>
<proteinExistence type="inferred from homology"/>
<dbReference type="FunFam" id="3.40.640.10:FF:000009">
    <property type="entry name" value="Cystathionine gamma-synthase homolog"/>
    <property type="match status" value="1"/>
</dbReference>
<keyword evidence="6" id="KW-0486">Methionine biosynthesis</keyword>
<evidence type="ECO:0000256" key="4">
    <source>
        <dbReference type="ARBA" id="ARBA00022605"/>
    </source>
</evidence>
<organism evidence="10">
    <name type="scientific">Limosilactobacillus fermentum 28-3-CHN</name>
    <dbReference type="NCBI Taxonomy" id="575599"/>
    <lineage>
        <taxon>Bacteria</taxon>
        <taxon>Bacillati</taxon>
        <taxon>Bacillota</taxon>
        <taxon>Bacilli</taxon>
        <taxon>Lactobacillales</taxon>
        <taxon>Lactobacillaceae</taxon>
        <taxon>Limosilactobacillus</taxon>
    </lineage>
</organism>
<dbReference type="Gene3D" id="3.40.640.10">
    <property type="entry name" value="Type I PLP-dependent aspartate aminotransferase-like (Major domain)"/>
    <property type="match status" value="1"/>
</dbReference>
<dbReference type="CDD" id="cd00614">
    <property type="entry name" value="CGS_like"/>
    <property type="match status" value="1"/>
</dbReference>
<evidence type="ECO:0000256" key="8">
    <source>
        <dbReference type="PIRSR" id="PIRSR001434-2"/>
    </source>
</evidence>
<dbReference type="InterPro" id="IPR015421">
    <property type="entry name" value="PyrdxlP-dep_Trfase_major"/>
</dbReference>
<name>D0DRK4_LIMFE</name>
<dbReference type="AlphaFoldDB" id="D0DRK4"/>
<dbReference type="InterPro" id="IPR015424">
    <property type="entry name" value="PyrdxlP-dep_Trfase"/>
</dbReference>
<dbReference type="EMBL" id="GG704699">
    <property type="protein sequence ID" value="EEX26480.1"/>
    <property type="molecule type" value="Genomic_DNA"/>
</dbReference>
<protein>
    <recommendedName>
        <fullName evidence="3">cysteine-S-conjugate beta-lyase</fullName>
        <ecNumber evidence="3">4.4.1.13</ecNumber>
    </recommendedName>
</protein>
<evidence type="ECO:0000256" key="2">
    <source>
        <dbReference type="ARBA" id="ARBA00009077"/>
    </source>
</evidence>
<evidence type="ECO:0000313" key="10">
    <source>
        <dbReference type="EMBL" id="EEX26480.1"/>
    </source>
</evidence>
<dbReference type="PROSITE" id="PS00868">
    <property type="entry name" value="CYS_MET_METAB_PP"/>
    <property type="match status" value="1"/>
</dbReference>